<evidence type="ECO:0000259" key="1">
    <source>
        <dbReference type="Pfam" id="PF02721"/>
    </source>
</evidence>
<dbReference type="EnsemblPlants" id="PNT66151">
    <property type="protein sequence ID" value="PNT66151"/>
    <property type="gene ID" value="BRADI_3g07785v3"/>
</dbReference>
<dbReference type="Proteomes" id="UP000008810">
    <property type="component" value="Chromosome 3"/>
</dbReference>
<dbReference type="AlphaFoldDB" id="A0A2K2CVU0"/>
<dbReference type="Gene3D" id="2.40.50.140">
    <property type="entry name" value="Nucleic acid-binding proteins"/>
    <property type="match status" value="1"/>
</dbReference>
<dbReference type="InterPro" id="IPR012340">
    <property type="entry name" value="NA-bd_OB-fold"/>
</dbReference>
<protein>
    <recommendedName>
        <fullName evidence="1">Replication protein A 70 kDa DNA-binding subunit B/D first OB fold domain-containing protein</fullName>
    </recommendedName>
</protein>
<reference evidence="3" key="3">
    <citation type="submission" date="2018-08" db="UniProtKB">
        <authorList>
            <consortium name="EnsemblPlants"/>
        </authorList>
    </citation>
    <scope>IDENTIFICATION</scope>
    <source>
        <strain evidence="3">cv. Bd21</strain>
    </source>
</reference>
<dbReference type="PANTHER" id="PTHR47165">
    <property type="entry name" value="OS03G0429900 PROTEIN"/>
    <property type="match status" value="1"/>
</dbReference>
<dbReference type="OrthoDB" id="675205at2759"/>
<dbReference type="Pfam" id="PF02721">
    <property type="entry name" value="DUF223"/>
    <property type="match status" value="1"/>
</dbReference>
<sequence length="82" mass="9692">MSTVPYSLLRELNDDSEDWRVRVRVARLWEQRDFATDDELIHLHFVVVDEKAGGMHGFVPTGWIAKFKYVIKEGSVYYLQNF</sequence>
<dbReference type="Gramene" id="PNT66151">
    <property type="protein sequence ID" value="PNT66151"/>
    <property type="gene ID" value="BRADI_3g07785v3"/>
</dbReference>
<organism evidence="2">
    <name type="scientific">Brachypodium distachyon</name>
    <name type="common">Purple false brome</name>
    <name type="synonym">Trachynia distachya</name>
    <dbReference type="NCBI Taxonomy" id="15368"/>
    <lineage>
        <taxon>Eukaryota</taxon>
        <taxon>Viridiplantae</taxon>
        <taxon>Streptophyta</taxon>
        <taxon>Embryophyta</taxon>
        <taxon>Tracheophyta</taxon>
        <taxon>Spermatophyta</taxon>
        <taxon>Magnoliopsida</taxon>
        <taxon>Liliopsida</taxon>
        <taxon>Poales</taxon>
        <taxon>Poaceae</taxon>
        <taxon>BOP clade</taxon>
        <taxon>Pooideae</taxon>
        <taxon>Stipodae</taxon>
        <taxon>Brachypodieae</taxon>
        <taxon>Brachypodium</taxon>
    </lineage>
</organism>
<accession>A0A2K2CVU0</accession>
<dbReference type="EMBL" id="CM000882">
    <property type="protein sequence ID" value="PNT66151.1"/>
    <property type="molecule type" value="Genomic_DNA"/>
</dbReference>
<gene>
    <name evidence="2" type="ORF">BRADI_3g07785v3</name>
</gene>
<keyword evidence="4" id="KW-1185">Reference proteome</keyword>
<proteinExistence type="predicted"/>
<dbReference type="CDD" id="cd04480">
    <property type="entry name" value="RPA1_DBD_A_like"/>
    <property type="match status" value="1"/>
</dbReference>
<reference evidence="2 3" key="1">
    <citation type="journal article" date="2010" name="Nature">
        <title>Genome sequencing and analysis of the model grass Brachypodium distachyon.</title>
        <authorList>
            <consortium name="International Brachypodium Initiative"/>
        </authorList>
    </citation>
    <scope>NUCLEOTIDE SEQUENCE [LARGE SCALE GENOMIC DNA]</scope>
    <source>
        <strain evidence="2 3">Bd21</strain>
    </source>
</reference>
<reference evidence="2" key="2">
    <citation type="submission" date="2017-06" db="EMBL/GenBank/DDBJ databases">
        <title>WGS assembly of Brachypodium distachyon.</title>
        <authorList>
            <consortium name="The International Brachypodium Initiative"/>
            <person name="Lucas S."/>
            <person name="Harmon-Smith M."/>
            <person name="Lail K."/>
            <person name="Tice H."/>
            <person name="Grimwood J."/>
            <person name="Bruce D."/>
            <person name="Barry K."/>
            <person name="Shu S."/>
            <person name="Lindquist E."/>
            <person name="Wang M."/>
            <person name="Pitluck S."/>
            <person name="Vogel J.P."/>
            <person name="Garvin D.F."/>
            <person name="Mockler T.C."/>
            <person name="Schmutz J."/>
            <person name="Rokhsar D."/>
            <person name="Bevan M.W."/>
        </authorList>
    </citation>
    <scope>NUCLEOTIDE SEQUENCE</scope>
    <source>
        <strain evidence="2">Bd21</strain>
    </source>
</reference>
<name>A0A2K2CVU0_BRADI</name>
<dbReference type="PANTHER" id="PTHR47165:SF4">
    <property type="entry name" value="OS03G0429900 PROTEIN"/>
    <property type="match status" value="1"/>
</dbReference>
<dbReference type="SUPFAM" id="SSF50249">
    <property type="entry name" value="Nucleic acid-binding proteins"/>
    <property type="match status" value="1"/>
</dbReference>
<evidence type="ECO:0000313" key="2">
    <source>
        <dbReference type="EMBL" id="PNT66151.1"/>
    </source>
</evidence>
<feature type="domain" description="Replication protein A 70 kDa DNA-binding subunit B/D first OB fold" evidence="1">
    <location>
        <begin position="6"/>
        <end position="82"/>
    </location>
</feature>
<dbReference type="InterPro" id="IPR003871">
    <property type="entry name" value="RFA1B/D_OB_1st"/>
</dbReference>
<evidence type="ECO:0000313" key="3">
    <source>
        <dbReference type="EnsemblPlants" id="PNT66151"/>
    </source>
</evidence>
<evidence type="ECO:0000313" key="4">
    <source>
        <dbReference type="Proteomes" id="UP000008810"/>
    </source>
</evidence>
<dbReference type="InParanoid" id="A0A2K2CVU0"/>